<reference evidence="1 2" key="2">
    <citation type="submission" date="2020-03" db="EMBL/GenBank/DDBJ databases">
        <authorList>
            <person name="Ichikawa N."/>
            <person name="Kimura A."/>
            <person name="Kitahashi Y."/>
            <person name="Uohara A."/>
        </authorList>
    </citation>
    <scope>NUCLEOTIDE SEQUENCE [LARGE SCALE GENOMIC DNA]</scope>
    <source>
        <strain evidence="1 2">NBRC 107702</strain>
    </source>
</reference>
<dbReference type="EMBL" id="AP022870">
    <property type="protein sequence ID" value="BCB74793.1"/>
    <property type="molecule type" value="Genomic_DNA"/>
</dbReference>
<evidence type="ECO:0000313" key="1">
    <source>
        <dbReference type="EMBL" id="BCB74793.1"/>
    </source>
</evidence>
<dbReference type="RefSeq" id="WP_173034303.1">
    <property type="nucleotide sequence ID" value="NZ_AP022870.1"/>
</dbReference>
<protein>
    <recommendedName>
        <fullName evidence="3">Peptidase S1 domain-containing protein</fullName>
    </recommendedName>
</protein>
<reference evidence="1 2" key="1">
    <citation type="submission" date="2020-03" db="EMBL/GenBank/DDBJ databases">
        <title>Whole genome shotgun sequence of Phytohabitans flavus NBRC 107702.</title>
        <authorList>
            <person name="Komaki H."/>
            <person name="Tamura T."/>
        </authorList>
    </citation>
    <scope>NUCLEOTIDE SEQUENCE [LARGE SCALE GENOMIC DNA]</scope>
    <source>
        <strain evidence="1 2">NBRC 107702</strain>
    </source>
</reference>
<dbReference type="Gene3D" id="2.40.10.10">
    <property type="entry name" value="Trypsin-like serine proteases"/>
    <property type="match status" value="2"/>
</dbReference>
<dbReference type="Proteomes" id="UP000502508">
    <property type="component" value="Chromosome"/>
</dbReference>
<sequence>MKVKVRTSVPGAIPYVDRTSVELAAIKMLKPASAGYLAARYDPAIDRVVVTVRTDDRAASARAVSRALAAPAAASYTGPALTFEYAAADDVPREAATRGGENYSTCTGGFIANRGASYGITTSAHCTSQPATYDGDTTGATFVASNNRDVRFTTLSGDTPQNQFRYNFGLYRTITATGIVTTGALLFKFGKTTGYTSSGTTVESFAGCVTFASGNVWCNLYYTADKVTEGGDSGGPWFVANTGYAFTTGSNSGGSYITPIAWVCSISGCPSVKIS</sequence>
<keyword evidence="2" id="KW-1185">Reference proteome</keyword>
<organism evidence="1 2">
    <name type="scientific">Phytohabitans flavus</name>
    <dbReference type="NCBI Taxonomy" id="1076124"/>
    <lineage>
        <taxon>Bacteria</taxon>
        <taxon>Bacillati</taxon>
        <taxon>Actinomycetota</taxon>
        <taxon>Actinomycetes</taxon>
        <taxon>Micromonosporales</taxon>
        <taxon>Micromonosporaceae</taxon>
    </lineage>
</organism>
<dbReference type="InterPro" id="IPR043504">
    <property type="entry name" value="Peptidase_S1_PA_chymotrypsin"/>
</dbReference>
<dbReference type="AlphaFoldDB" id="A0A6F8XLW0"/>
<gene>
    <name evidence="1" type="ORF">Pflav_012030</name>
</gene>
<evidence type="ECO:0008006" key="3">
    <source>
        <dbReference type="Google" id="ProtNLM"/>
    </source>
</evidence>
<accession>A0A6F8XLW0</accession>
<proteinExistence type="predicted"/>
<dbReference type="SUPFAM" id="SSF50494">
    <property type="entry name" value="Trypsin-like serine proteases"/>
    <property type="match status" value="1"/>
</dbReference>
<evidence type="ECO:0000313" key="2">
    <source>
        <dbReference type="Proteomes" id="UP000502508"/>
    </source>
</evidence>
<name>A0A6F8XLW0_9ACTN</name>
<dbReference type="KEGG" id="pfla:Pflav_012030"/>
<dbReference type="InterPro" id="IPR009003">
    <property type="entry name" value="Peptidase_S1_PA"/>
</dbReference>